<keyword evidence="4" id="KW-1185">Reference proteome</keyword>
<dbReference type="Pfam" id="PF00106">
    <property type="entry name" value="adh_short"/>
    <property type="match status" value="1"/>
</dbReference>
<reference evidence="3 4" key="1">
    <citation type="submission" date="2015-09" db="EMBL/GenBank/DDBJ databases">
        <title>Genome sequence, genome mining and natural product profiling of a biocontrol bacterium Streptomyces malaysiensis F913.</title>
        <authorList>
            <person name="Xu Y."/>
            <person name="Wei J."/>
            <person name="Xie J."/>
            <person name="Li T."/>
            <person name="Zhou Z."/>
        </authorList>
    </citation>
    <scope>NUCLEOTIDE SEQUENCE [LARGE SCALE GENOMIC DNA]</scope>
    <source>
        <strain evidence="3 4">F913</strain>
    </source>
</reference>
<dbReference type="PANTHER" id="PTHR24320">
    <property type="entry name" value="RETINOL DEHYDROGENASE"/>
    <property type="match status" value="1"/>
</dbReference>
<dbReference type="RefSeq" id="WP_102936357.1">
    <property type="nucleotide sequence ID" value="NZ_LJIW01000002.1"/>
</dbReference>
<dbReference type="EMBL" id="LJIW01000002">
    <property type="protein sequence ID" value="PNG90721.1"/>
    <property type="molecule type" value="Genomic_DNA"/>
</dbReference>
<dbReference type="GO" id="GO:0016491">
    <property type="term" value="F:oxidoreductase activity"/>
    <property type="evidence" value="ECO:0007669"/>
    <property type="project" value="UniProtKB-KW"/>
</dbReference>
<protein>
    <submittedName>
        <fullName evidence="3">Retinol dehydrogenase 13</fullName>
    </submittedName>
</protein>
<comment type="caution">
    <text evidence="3">The sequence shown here is derived from an EMBL/GenBank/DDBJ whole genome shotgun (WGS) entry which is preliminary data.</text>
</comment>
<dbReference type="AlphaFoldDB" id="A0A2J7YRT6"/>
<dbReference type="SUPFAM" id="SSF51735">
    <property type="entry name" value="NAD(P)-binding Rossmann-fold domains"/>
    <property type="match status" value="1"/>
</dbReference>
<organism evidence="3 4">
    <name type="scientific">Streptomyces malaysiensis</name>
    <dbReference type="NCBI Taxonomy" id="92644"/>
    <lineage>
        <taxon>Bacteria</taxon>
        <taxon>Bacillati</taxon>
        <taxon>Actinomycetota</taxon>
        <taxon>Actinomycetes</taxon>
        <taxon>Kitasatosporales</taxon>
        <taxon>Streptomycetaceae</taxon>
        <taxon>Streptomyces</taxon>
        <taxon>Streptomyces violaceusniger group</taxon>
    </lineage>
</organism>
<evidence type="ECO:0000313" key="3">
    <source>
        <dbReference type="EMBL" id="PNG90721.1"/>
    </source>
</evidence>
<evidence type="ECO:0000313" key="4">
    <source>
        <dbReference type="Proteomes" id="UP000236520"/>
    </source>
</evidence>
<evidence type="ECO:0000256" key="2">
    <source>
        <dbReference type="ARBA" id="ARBA00023002"/>
    </source>
</evidence>
<dbReference type="Gene3D" id="3.40.50.720">
    <property type="entry name" value="NAD(P)-binding Rossmann-like Domain"/>
    <property type="match status" value="1"/>
</dbReference>
<dbReference type="InterPro" id="IPR002347">
    <property type="entry name" value="SDR_fam"/>
</dbReference>
<accession>A0A2J7YRT6</accession>
<comment type="similarity">
    <text evidence="1">Belongs to the short-chain dehydrogenases/reductases (SDR) family.</text>
</comment>
<keyword evidence="2" id="KW-0560">Oxidoreductase</keyword>
<proteinExistence type="inferred from homology"/>
<dbReference type="InterPro" id="IPR036291">
    <property type="entry name" value="NAD(P)-bd_dom_sf"/>
</dbReference>
<gene>
    <name evidence="3" type="ORF">SMF913_26186</name>
</gene>
<evidence type="ECO:0000256" key="1">
    <source>
        <dbReference type="ARBA" id="ARBA00006484"/>
    </source>
</evidence>
<name>A0A2J7YRT6_STRMQ</name>
<sequence length="298" mass="31183">MTSSLGAAPWAAENLPAQTGRTVIITGAGGGIGLETARALAGAGAHVVMAVRDVPRARRAAADLPGSTELLPLDLADLASVRRFAASFDRPADILINNAGVANVPRGRTADGFETHFGTNHLGHFALTNLLLPRITDRVVTISSNAHRHATLDLSDPGWERRRYRASAAYGQSKLANLLFTLELQRRLTRAGSAVRALAAHPGAARTGLNRHLGPVMSLVATAAGRLMMQSEAAGCLPTLFAATQDLAGASYVGPDGRGERRGRPTLVGRGAAARDEVLAAGLWELSERLTDTAFPLG</sequence>
<dbReference type="Proteomes" id="UP000236520">
    <property type="component" value="Unassembled WGS sequence"/>
</dbReference>
<dbReference type="PANTHER" id="PTHR24320:SF148">
    <property type="entry name" value="NAD(P)-BINDING ROSSMANN-FOLD SUPERFAMILY PROTEIN"/>
    <property type="match status" value="1"/>
</dbReference>
<dbReference type="PRINTS" id="PR00081">
    <property type="entry name" value="GDHRDH"/>
</dbReference>
<dbReference type="NCBIfam" id="NF004846">
    <property type="entry name" value="PRK06197.1"/>
    <property type="match status" value="1"/>
</dbReference>